<feature type="domain" description="Ketopantoate reductase C-terminal" evidence="3">
    <location>
        <begin position="203"/>
        <end position="325"/>
    </location>
</feature>
<dbReference type="InterPro" id="IPR051402">
    <property type="entry name" value="KPR-Related"/>
</dbReference>
<dbReference type="SUPFAM" id="SSF48179">
    <property type="entry name" value="6-phosphogluconate dehydrogenase C-terminal domain-like"/>
    <property type="match status" value="1"/>
</dbReference>
<dbReference type="AlphaFoldDB" id="A0AAE8MVJ0"/>
<feature type="compositionally biased region" description="Low complexity" evidence="1">
    <location>
        <begin position="745"/>
        <end position="765"/>
    </location>
</feature>
<dbReference type="PANTHER" id="PTHR21708">
    <property type="entry name" value="PROBABLE 2-DEHYDROPANTOATE 2-REDUCTASE"/>
    <property type="match status" value="1"/>
</dbReference>
<comment type="caution">
    <text evidence="4">The sequence shown here is derived from an EMBL/GenBank/DDBJ whole genome shotgun (WGS) entry which is preliminary data.</text>
</comment>
<evidence type="ECO:0000259" key="2">
    <source>
        <dbReference type="Pfam" id="PF02558"/>
    </source>
</evidence>
<organism evidence="4 5">
    <name type="scientific">Cephalotrichum gorgonifer</name>
    <dbReference type="NCBI Taxonomy" id="2041049"/>
    <lineage>
        <taxon>Eukaryota</taxon>
        <taxon>Fungi</taxon>
        <taxon>Dikarya</taxon>
        <taxon>Ascomycota</taxon>
        <taxon>Pezizomycotina</taxon>
        <taxon>Sordariomycetes</taxon>
        <taxon>Hypocreomycetidae</taxon>
        <taxon>Microascales</taxon>
        <taxon>Microascaceae</taxon>
        <taxon>Cephalotrichum</taxon>
    </lineage>
</organism>
<protein>
    <submittedName>
        <fullName evidence="4">Related to meiotically up-regulated gene 72 protein</fullName>
    </submittedName>
</protein>
<dbReference type="FunFam" id="1.10.1040.10:FF:000017">
    <property type="entry name" value="2-dehydropantoate 2-reductase"/>
    <property type="match status" value="1"/>
</dbReference>
<dbReference type="Gene3D" id="1.10.1040.10">
    <property type="entry name" value="N-(1-d-carboxylethyl)-l-norvaline Dehydrogenase, domain 2"/>
    <property type="match status" value="1"/>
</dbReference>
<accession>A0AAE8MVJ0</accession>
<dbReference type="Gene3D" id="3.40.50.720">
    <property type="entry name" value="NAD(P)-binding Rossmann-like Domain"/>
    <property type="match status" value="1"/>
</dbReference>
<name>A0AAE8MVJ0_9PEZI</name>
<feature type="region of interest" description="Disordered" evidence="1">
    <location>
        <begin position="483"/>
        <end position="505"/>
    </location>
</feature>
<dbReference type="Pfam" id="PF02558">
    <property type="entry name" value="ApbA"/>
    <property type="match status" value="1"/>
</dbReference>
<feature type="compositionally biased region" description="Polar residues" evidence="1">
    <location>
        <begin position="658"/>
        <end position="669"/>
    </location>
</feature>
<evidence type="ECO:0000313" key="4">
    <source>
        <dbReference type="EMBL" id="SPO00006.1"/>
    </source>
</evidence>
<dbReference type="EMBL" id="ONZQ02000003">
    <property type="protein sequence ID" value="SPO00006.1"/>
    <property type="molecule type" value="Genomic_DNA"/>
</dbReference>
<reference evidence="4" key="1">
    <citation type="submission" date="2018-03" db="EMBL/GenBank/DDBJ databases">
        <authorList>
            <person name="Guldener U."/>
        </authorList>
    </citation>
    <scope>NUCLEOTIDE SEQUENCE</scope>
</reference>
<proteinExistence type="predicted"/>
<evidence type="ECO:0000313" key="5">
    <source>
        <dbReference type="Proteomes" id="UP001187682"/>
    </source>
</evidence>
<feature type="domain" description="Ketopantoate reductase N-terminal" evidence="2">
    <location>
        <begin position="14"/>
        <end position="170"/>
    </location>
</feature>
<keyword evidence="5" id="KW-1185">Reference proteome</keyword>
<evidence type="ECO:0000256" key="1">
    <source>
        <dbReference type="SAM" id="MobiDB-lite"/>
    </source>
</evidence>
<dbReference type="InterPro" id="IPR013752">
    <property type="entry name" value="KPA_reductase"/>
</dbReference>
<sequence length="775" mass="83248">MAGAIDDNELMRVCSVGGNAVSAFLSWRLQATNACDVTLVWKAGYDHVSQYGISMKSAIFGNERFKPRHVVRVPEEATAVAQGPFDYVILCIKALPDVYDIAGVIESVVTPQHTCILVNTTHALGVEAAIEERFPTNVVLSLVSGAEVSQLGQSEFEHRGSTEIWVGPANQNERIPVSIQEDMAQALAMTLSTGQVDCKVSPNIRQQQYERLIGPIAFHPASVIFETPNHAALLEKVGVRELVSDVIDELLQLADHQKCKLPSDFKQKLIEDMTHQTADSIMWQDYTAKRPMEVETFLGAPVKLAKDAGIAVPRIETLYTVLHHLNVVNRQRPGPTGGPASPSTMAPPGSRAPSQNGFRPMMNGNGPRGGGRPRIPSNMGPPGPRRGPPVSMPNGPNGFRPSMNGPPNGYAGSRAGSRRGSMEGADLEEFQHLSLYEGIPEGGPPAAYSPGGESGADLTIRERELQLRQRELALREQEFRMRRGGGRRGPMSVRGSAQMGFDEDDEDDEYVDPMAMTGQPMIDPDNFDMMSVTSRKNRRNTPSAREVRNNPGFDGPPPPSRGSRFRPFGRNRTSQMSSVPSVGDNILDDPLMGYSSNRYGAVDRGAMQAGSRANSLTASRLDEFQHGQGQGTMSMTGAMNGYMNGAPNGGGVNGQFPRRTSQSPGNPYSPSIRGGMNGRPSPPNGYAHPGSMNGRPSPPNGVQQPVPRYPPGQGNSVAPHQVEQHAGVSSLYPPQPKNVRSLTGSASASANSGDSVPSLNSSQSSLGQRPSVVAR</sequence>
<dbReference type="InterPro" id="IPR008927">
    <property type="entry name" value="6-PGluconate_DH-like_C_sf"/>
</dbReference>
<dbReference type="Pfam" id="PF08546">
    <property type="entry name" value="ApbA_C"/>
    <property type="match status" value="1"/>
</dbReference>
<feature type="region of interest" description="Disordered" evidence="1">
    <location>
        <begin position="535"/>
        <end position="587"/>
    </location>
</feature>
<dbReference type="InterPro" id="IPR013332">
    <property type="entry name" value="KPR_N"/>
</dbReference>
<evidence type="ECO:0000259" key="3">
    <source>
        <dbReference type="Pfam" id="PF08546"/>
    </source>
</evidence>
<feature type="region of interest" description="Disordered" evidence="1">
    <location>
        <begin position="330"/>
        <end position="422"/>
    </location>
</feature>
<dbReference type="Proteomes" id="UP001187682">
    <property type="component" value="Unassembled WGS sequence"/>
</dbReference>
<feature type="compositionally biased region" description="Pro residues" evidence="1">
    <location>
        <begin position="379"/>
        <end position="391"/>
    </location>
</feature>
<dbReference type="InterPro" id="IPR013328">
    <property type="entry name" value="6PGD_dom2"/>
</dbReference>
<dbReference type="GO" id="GO:0005737">
    <property type="term" value="C:cytoplasm"/>
    <property type="evidence" value="ECO:0007669"/>
    <property type="project" value="TreeGrafter"/>
</dbReference>
<feature type="region of interest" description="Disordered" evidence="1">
    <location>
        <begin position="627"/>
        <end position="775"/>
    </location>
</feature>
<dbReference type="FunFam" id="3.40.50.720:FF:000424">
    <property type="entry name" value="Meiotically up-regulated gene 72 protein"/>
    <property type="match status" value="1"/>
</dbReference>
<dbReference type="PANTHER" id="PTHR21708:SF25">
    <property type="entry name" value="PROTEIN PAM1-RELATED"/>
    <property type="match status" value="1"/>
</dbReference>
<gene>
    <name evidence="4" type="ORF">DNG_02858</name>
</gene>